<evidence type="ECO:0000313" key="3">
    <source>
        <dbReference type="Proteomes" id="UP001519460"/>
    </source>
</evidence>
<organism evidence="2 3">
    <name type="scientific">Batillaria attramentaria</name>
    <dbReference type="NCBI Taxonomy" id="370345"/>
    <lineage>
        <taxon>Eukaryota</taxon>
        <taxon>Metazoa</taxon>
        <taxon>Spiralia</taxon>
        <taxon>Lophotrochozoa</taxon>
        <taxon>Mollusca</taxon>
        <taxon>Gastropoda</taxon>
        <taxon>Caenogastropoda</taxon>
        <taxon>Sorbeoconcha</taxon>
        <taxon>Cerithioidea</taxon>
        <taxon>Batillariidae</taxon>
        <taxon>Batillaria</taxon>
    </lineage>
</organism>
<dbReference type="EMBL" id="JACVVK020000278">
    <property type="protein sequence ID" value="KAK7480604.1"/>
    <property type="molecule type" value="Genomic_DNA"/>
</dbReference>
<keyword evidence="3" id="KW-1185">Reference proteome</keyword>
<sequence length="91" mass="9746">MCRACKQPGHKKGDCVLDRAEQAETGSLTPETSDKHTTQRQQQQQPVSDIHETGTAVADANPDQHSVPQLGIPPSGRAPQVNVLTKGTPHT</sequence>
<reference evidence="2 3" key="1">
    <citation type="journal article" date="2023" name="Sci. Data">
        <title>Genome assembly of the Korean intertidal mud-creeper Batillaria attramentaria.</title>
        <authorList>
            <person name="Patra A.K."/>
            <person name="Ho P.T."/>
            <person name="Jun S."/>
            <person name="Lee S.J."/>
            <person name="Kim Y."/>
            <person name="Won Y.J."/>
        </authorList>
    </citation>
    <scope>NUCLEOTIDE SEQUENCE [LARGE SCALE GENOMIC DNA]</scope>
    <source>
        <strain evidence="2">Wonlab-2016</strain>
    </source>
</reference>
<dbReference type="Proteomes" id="UP001519460">
    <property type="component" value="Unassembled WGS sequence"/>
</dbReference>
<protein>
    <recommendedName>
        <fullName evidence="4">CCHC-type domain-containing protein</fullName>
    </recommendedName>
</protein>
<evidence type="ECO:0000313" key="2">
    <source>
        <dbReference type="EMBL" id="KAK7480604.1"/>
    </source>
</evidence>
<evidence type="ECO:0008006" key="4">
    <source>
        <dbReference type="Google" id="ProtNLM"/>
    </source>
</evidence>
<comment type="caution">
    <text evidence="2">The sequence shown here is derived from an EMBL/GenBank/DDBJ whole genome shotgun (WGS) entry which is preliminary data.</text>
</comment>
<accession>A0ABD0K002</accession>
<dbReference type="AlphaFoldDB" id="A0ABD0K002"/>
<name>A0ABD0K002_9CAEN</name>
<gene>
    <name evidence="2" type="ORF">BaRGS_00028180</name>
</gene>
<proteinExistence type="predicted"/>
<feature type="compositionally biased region" description="Basic and acidic residues" evidence="1">
    <location>
        <begin position="11"/>
        <end position="22"/>
    </location>
</feature>
<evidence type="ECO:0000256" key="1">
    <source>
        <dbReference type="SAM" id="MobiDB-lite"/>
    </source>
</evidence>
<feature type="region of interest" description="Disordered" evidence="1">
    <location>
        <begin position="1"/>
        <end position="91"/>
    </location>
</feature>
<feature type="compositionally biased region" description="Polar residues" evidence="1">
    <location>
        <begin position="82"/>
        <end position="91"/>
    </location>
</feature>